<comment type="catalytic activity">
    <reaction evidence="4">
        <text>(R)-pantoate + NADP(+) = 2-dehydropantoate + NADPH + H(+)</text>
        <dbReference type="Rhea" id="RHEA:16233"/>
        <dbReference type="ChEBI" id="CHEBI:11561"/>
        <dbReference type="ChEBI" id="CHEBI:15378"/>
        <dbReference type="ChEBI" id="CHEBI:15980"/>
        <dbReference type="ChEBI" id="CHEBI:57783"/>
        <dbReference type="ChEBI" id="CHEBI:58349"/>
        <dbReference type="EC" id="1.1.1.169"/>
    </reaction>
</comment>
<dbReference type="PANTHER" id="PTHR21708">
    <property type="entry name" value="PROBABLE 2-DEHYDROPANTOATE 2-REDUCTASE"/>
    <property type="match status" value="1"/>
</dbReference>
<dbReference type="NCBIfam" id="TIGR00745">
    <property type="entry name" value="apbA_panE"/>
    <property type="match status" value="1"/>
</dbReference>
<dbReference type="InterPro" id="IPR036291">
    <property type="entry name" value="NAD(P)-bd_dom_sf"/>
</dbReference>
<name>A0ABS6JRT7_9BACI</name>
<proteinExistence type="inferred from homology"/>
<feature type="domain" description="Ketopantoate reductase N-terminal" evidence="5">
    <location>
        <begin position="3"/>
        <end position="151"/>
    </location>
</feature>
<evidence type="ECO:0000313" key="8">
    <source>
        <dbReference type="Proteomes" id="UP000790580"/>
    </source>
</evidence>
<comment type="function">
    <text evidence="4">Catalyzes the NADPH-dependent reduction of ketopantoate into pantoic acid.</text>
</comment>
<evidence type="ECO:0000256" key="4">
    <source>
        <dbReference type="RuleBase" id="RU362068"/>
    </source>
</evidence>
<dbReference type="RefSeq" id="WP_088074596.1">
    <property type="nucleotide sequence ID" value="NZ_JAHQCR010000021.1"/>
</dbReference>
<dbReference type="InterPro" id="IPR013752">
    <property type="entry name" value="KPA_reductase"/>
</dbReference>
<accession>A0ABS6JRT7</accession>
<dbReference type="EC" id="1.1.1.169" evidence="4"/>
<comment type="pathway">
    <text evidence="4">Cofactor biosynthesis; (R)-pantothenate biosynthesis; (R)-pantoate from 3-methyl-2-oxobutanoate: step 2/2.</text>
</comment>
<reference evidence="7 8" key="1">
    <citation type="submission" date="2021-06" db="EMBL/GenBank/DDBJ databases">
        <title>Bacillus sp. RD4P76, an endophyte from a halophyte.</title>
        <authorList>
            <person name="Sun J.-Q."/>
        </authorList>
    </citation>
    <scope>NUCLEOTIDE SEQUENCE [LARGE SCALE GENOMIC DNA]</scope>
    <source>
        <strain evidence="7 8">JCM 17098</strain>
    </source>
</reference>
<dbReference type="Proteomes" id="UP000790580">
    <property type="component" value="Unassembled WGS sequence"/>
</dbReference>
<dbReference type="InterPro" id="IPR003710">
    <property type="entry name" value="ApbA"/>
</dbReference>
<keyword evidence="4" id="KW-0566">Pantothenate biosynthesis</keyword>
<dbReference type="Gene3D" id="1.10.1040.10">
    <property type="entry name" value="N-(1-d-carboxylethyl)-l-norvaline Dehydrogenase, domain 2"/>
    <property type="match status" value="1"/>
</dbReference>
<dbReference type="InterPro" id="IPR013332">
    <property type="entry name" value="KPR_N"/>
</dbReference>
<dbReference type="PANTHER" id="PTHR21708:SF26">
    <property type="entry name" value="2-DEHYDROPANTOATE 2-REDUCTASE"/>
    <property type="match status" value="1"/>
</dbReference>
<feature type="domain" description="Ketopantoate reductase C-terminal" evidence="6">
    <location>
        <begin position="177"/>
        <end position="301"/>
    </location>
</feature>
<organism evidence="7 8">
    <name type="scientific">Evansella alkalicola</name>
    <dbReference type="NCBI Taxonomy" id="745819"/>
    <lineage>
        <taxon>Bacteria</taxon>
        <taxon>Bacillati</taxon>
        <taxon>Bacillota</taxon>
        <taxon>Bacilli</taxon>
        <taxon>Bacillales</taxon>
        <taxon>Bacillaceae</taxon>
        <taxon>Evansella</taxon>
    </lineage>
</organism>
<keyword evidence="3 4" id="KW-0560">Oxidoreductase</keyword>
<dbReference type="SUPFAM" id="SSF51735">
    <property type="entry name" value="NAD(P)-binding Rossmann-fold domains"/>
    <property type="match status" value="1"/>
</dbReference>
<dbReference type="Pfam" id="PF08546">
    <property type="entry name" value="ApbA_C"/>
    <property type="match status" value="1"/>
</dbReference>
<dbReference type="SUPFAM" id="SSF48179">
    <property type="entry name" value="6-phosphogluconate dehydrogenase C-terminal domain-like"/>
    <property type="match status" value="1"/>
</dbReference>
<dbReference type="InterPro" id="IPR051402">
    <property type="entry name" value="KPR-Related"/>
</dbReference>
<dbReference type="Pfam" id="PF02558">
    <property type="entry name" value="ApbA"/>
    <property type="match status" value="1"/>
</dbReference>
<evidence type="ECO:0000256" key="2">
    <source>
        <dbReference type="ARBA" id="ARBA00022857"/>
    </source>
</evidence>
<comment type="caution">
    <text evidence="7">The sequence shown here is derived from an EMBL/GenBank/DDBJ whole genome shotgun (WGS) entry which is preliminary data.</text>
</comment>
<evidence type="ECO:0000259" key="5">
    <source>
        <dbReference type="Pfam" id="PF02558"/>
    </source>
</evidence>
<dbReference type="EMBL" id="JAHQCR010000021">
    <property type="protein sequence ID" value="MBU9720796.1"/>
    <property type="molecule type" value="Genomic_DNA"/>
</dbReference>
<evidence type="ECO:0000313" key="7">
    <source>
        <dbReference type="EMBL" id="MBU9720796.1"/>
    </source>
</evidence>
<keyword evidence="2 4" id="KW-0521">NADP</keyword>
<sequence>MKILILGAGAVGAYFGGRLLEKGEDVTFLVREKRQEQLKKNGLLIKSKHGDVHVQPKTILADAEDEPYDVVILATKAYHLDNALKSIEPFVREYTSIIPLLNGIEHMEELRAFFSPEQVLGGMCFVESTLDSDGAVIQTSDMHEAVFGEWNRAETERVLAIEEVFSGTKTTFRRSDNIQQEMWHKYLFITTVSGITSLMRSPIGPIRDTMEGRTYIQQLFEEIRLTMEAHRAPIAEGIIEKQMVTIEKQAPSMKSSMLRDIEKGAPIEGDHLQGYLLLLAERYGVETPLLRLVYQHLKVYEKNLVE</sequence>
<gene>
    <name evidence="7" type="ORF">KS407_04960</name>
</gene>
<protein>
    <recommendedName>
        <fullName evidence="4">2-dehydropantoate 2-reductase</fullName>
        <ecNumber evidence="4">1.1.1.169</ecNumber>
    </recommendedName>
    <alternativeName>
        <fullName evidence="4">Ketopantoate reductase</fullName>
    </alternativeName>
</protein>
<dbReference type="Gene3D" id="3.40.50.720">
    <property type="entry name" value="NAD(P)-binding Rossmann-like Domain"/>
    <property type="match status" value="1"/>
</dbReference>
<evidence type="ECO:0000256" key="1">
    <source>
        <dbReference type="ARBA" id="ARBA00007870"/>
    </source>
</evidence>
<keyword evidence="8" id="KW-1185">Reference proteome</keyword>
<comment type="similarity">
    <text evidence="1 4">Belongs to the ketopantoate reductase family.</text>
</comment>
<evidence type="ECO:0000256" key="3">
    <source>
        <dbReference type="ARBA" id="ARBA00023002"/>
    </source>
</evidence>
<dbReference type="InterPro" id="IPR013328">
    <property type="entry name" value="6PGD_dom2"/>
</dbReference>
<dbReference type="InterPro" id="IPR008927">
    <property type="entry name" value="6-PGluconate_DH-like_C_sf"/>
</dbReference>
<evidence type="ECO:0000259" key="6">
    <source>
        <dbReference type="Pfam" id="PF08546"/>
    </source>
</evidence>